<evidence type="ECO:0000313" key="2">
    <source>
        <dbReference type="Proteomes" id="UP000050794"/>
    </source>
</evidence>
<dbReference type="WBParaSite" id="TCNE_0000034101-mRNA-1">
    <property type="protein sequence ID" value="TCNE_0000034101-mRNA-1"/>
    <property type="gene ID" value="TCNE_0000034101"/>
</dbReference>
<dbReference type="AlphaFoldDB" id="A0A183TVS2"/>
<reference evidence="1 2" key="2">
    <citation type="submission" date="2018-11" db="EMBL/GenBank/DDBJ databases">
        <authorList>
            <consortium name="Pathogen Informatics"/>
        </authorList>
    </citation>
    <scope>NUCLEOTIDE SEQUENCE [LARGE SCALE GENOMIC DNA]</scope>
</reference>
<name>A0A183TVS2_TOXCA</name>
<organism evidence="2 3">
    <name type="scientific">Toxocara canis</name>
    <name type="common">Canine roundworm</name>
    <dbReference type="NCBI Taxonomy" id="6265"/>
    <lineage>
        <taxon>Eukaryota</taxon>
        <taxon>Metazoa</taxon>
        <taxon>Ecdysozoa</taxon>
        <taxon>Nematoda</taxon>
        <taxon>Chromadorea</taxon>
        <taxon>Rhabditida</taxon>
        <taxon>Spirurina</taxon>
        <taxon>Ascaridomorpha</taxon>
        <taxon>Ascaridoidea</taxon>
        <taxon>Toxocaridae</taxon>
        <taxon>Toxocara</taxon>
    </lineage>
</organism>
<protein>
    <submittedName>
        <fullName evidence="3">Integrase</fullName>
    </submittedName>
</protein>
<dbReference type="Proteomes" id="UP000050794">
    <property type="component" value="Unassembled WGS sequence"/>
</dbReference>
<accession>A0A183TVS2</accession>
<reference evidence="3" key="1">
    <citation type="submission" date="2016-06" db="UniProtKB">
        <authorList>
            <consortium name="WormBaseParasite"/>
        </authorList>
    </citation>
    <scope>IDENTIFICATION</scope>
</reference>
<proteinExistence type="predicted"/>
<keyword evidence="2" id="KW-1185">Reference proteome</keyword>
<evidence type="ECO:0000313" key="1">
    <source>
        <dbReference type="EMBL" id="VDM24062.1"/>
    </source>
</evidence>
<dbReference type="EMBL" id="UYWY01000145">
    <property type="protein sequence ID" value="VDM24062.1"/>
    <property type="molecule type" value="Genomic_DNA"/>
</dbReference>
<evidence type="ECO:0000313" key="3">
    <source>
        <dbReference type="WBParaSite" id="TCNE_0000034101-mRNA-1"/>
    </source>
</evidence>
<gene>
    <name evidence="1" type="ORF">TCNE_LOCUS342</name>
</gene>
<sequence>MKLTLSRRSARLGIIWKNVLHNDSKKELLKKYVLELELLAGNIRAVTPISQYIRKSIVTFTHSFDDIRRHWCP</sequence>